<keyword evidence="5" id="KW-0804">Transcription</keyword>
<dbReference type="GO" id="GO:0016987">
    <property type="term" value="F:sigma factor activity"/>
    <property type="evidence" value="ECO:0007669"/>
    <property type="project" value="UniProtKB-KW"/>
</dbReference>
<evidence type="ECO:0000259" key="7">
    <source>
        <dbReference type="Pfam" id="PF04542"/>
    </source>
</evidence>
<dbReference type="InterPro" id="IPR039425">
    <property type="entry name" value="RNA_pol_sigma-70-like"/>
</dbReference>
<dbReference type="Proteomes" id="UP000325787">
    <property type="component" value="Chromosome"/>
</dbReference>
<dbReference type="EMBL" id="CP034550">
    <property type="protein sequence ID" value="QFZ24895.1"/>
    <property type="molecule type" value="Genomic_DNA"/>
</dbReference>
<feature type="domain" description="RNA polymerase sigma-70 region 2" evidence="7">
    <location>
        <begin position="17"/>
        <end position="83"/>
    </location>
</feature>
<dbReference type="AlphaFoldDB" id="A0A5Q0HFT6"/>
<dbReference type="PANTHER" id="PTHR43133">
    <property type="entry name" value="RNA POLYMERASE ECF-TYPE SIGMA FACTO"/>
    <property type="match status" value="1"/>
</dbReference>
<accession>A0A5Q0HFT6</accession>
<evidence type="ECO:0000256" key="5">
    <source>
        <dbReference type="ARBA" id="ARBA00023163"/>
    </source>
</evidence>
<sequence>MLTLAHGGDETAWQEVVRRHVRLVWAVPRSHRLGPEDAADVCQTTWLALAENLTRIRHPDRLGAWLVTTARHESLAVLRLRGREAPTDLWQPPDRAPTGNTAPAFGNTAPTPEDALLTGEADARLWRAYATLGDRCREILRLAAFAPELSFTQVAEAVGIPVNSLGPTRGRCLAVLRRRIGVEVAR</sequence>
<evidence type="ECO:0000256" key="6">
    <source>
        <dbReference type="SAM" id="MobiDB-lite"/>
    </source>
</evidence>
<reference evidence="9" key="1">
    <citation type="journal article" date="2021" name="Curr. Microbiol.">
        <title>Complete genome of nocamycin-producing strain Saccharothrix syringae NRRL B-16468 reveals the biosynthetic potential for secondary metabolites.</title>
        <authorList>
            <person name="Mo X."/>
            <person name="Yang S."/>
        </authorList>
    </citation>
    <scope>NUCLEOTIDE SEQUENCE [LARGE SCALE GENOMIC DNA]</scope>
    <source>
        <strain evidence="9">ATCC 51364 / DSM 43886 / JCM 6844 / KCTC 9398 / NBRC 14523 / NRRL B-16468 / INA 2240</strain>
    </source>
</reference>
<evidence type="ECO:0000256" key="2">
    <source>
        <dbReference type="ARBA" id="ARBA00023015"/>
    </source>
</evidence>
<evidence type="ECO:0000313" key="9">
    <source>
        <dbReference type="Proteomes" id="UP000325787"/>
    </source>
</evidence>
<evidence type="ECO:0000256" key="4">
    <source>
        <dbReference type="ARBA" id="ARBA00023125"/>
    </source>
</evidence>
<comment type="similarity">
    <text evidence="1">Belongs to the sigma-70 factor family. ECF subfamily.</text>
</comment>
<keyword evidence="4" id="KW-0238">DNA-binding</keyword>
<dbReference type="NCBIfam" id="TIGR02937">
    <property type="entry name" value="sigma70-ECF"/>
    <property type="match status" value="1"/>
</dbReference>
<dbReference type="InterPro" id="IPR007627">
    <property type="entry name" value="RNA_pol_sigma70_r2"/>
</dbReference>
<dbReference type="Gene3D" id="1.10.1740.10">
    <property type="match status" value="1"/>
</dbReference>
<dbReference type="Pfam" id="PF04542">
    <property type="entry name" value="Sigma70_r2"/>
    <property type="match status" value="1"/>
</dbReference>
<dbReference type="GO" id="GO:0003677">
    <property type="term" value="F:DNA binding"/>
    <property type="evidence" value="ECO:0007669"/>
    <property type="project" value="UniProtKB-KW"/>
</dbReference>
<evidence type="ECO:0000313" key="8">
    <source>
        <dbReference type="EMBL" id="QFZ24895.1"/>
    </source>
</evidence>
<evidence type="ECO:0000256" key="3">
    <source>
        <dbReference type="ARBA" id="ARBA00023082"/>
    </source>
</evidence>
<name>A0A5Q0HFT6_SACSY</name>
<evidence type="ECO:0000256" key="1">
    <source>
        <dbReference type="ARBA" id="ARBA00010641"/>
    </source>
</evidence>
<dbReference type="InterPro" id="IPR014284">
    <property type="entry name" value="RNA_pol_sigma-70_dom"/>
</dbReference>
<dbReference type="InterPro" id="IPR013325">
    <property type="entry name" value="RNA_pol_sigma_r2"/>
</dbReference>
<dbReference type="SUPFAM" id="SSF88946">
    <property type="entry name" value="Sigma2 domain of RNA polymerase sigma factors"/>
    <property type="match status" value="1"/>
</dbReference>
<gene>
    <name evidence="8" type="ORF">EKG83_44905</name>
</gene>
<dbReference type="SUPFAM" id="SSF88659">
    <property type="entry name" value="Sigma3 and sigma4 domains of RNA polymerase sigma factors"/>
    <property type="match status" value="1"/>
</dbReference>
<keyword evidence="3" id="KW-0731">Sigma factor</keyword>
<dbReference type="PANTHER" id="PTHR43133:SF8">
    <property type="entry name" value="RNA POLYMERASE SIGMA FACTOR HI_1459-RELATED"/>
    <property type="match status" value="1"/>
</dbReference>
<protein>
    <submittedName>
        <fullName evidence="8">Sigma-70 family RNA polymerase sigma factor</fullName>
    </submittedName>
</protein>
<dbReference type="OrthoDB" id="265863at2"/>
<dbReference type="InterPro" id="IPR036388">
    <property type="entry name" value="WH-like_DNA-bd_sf"/>
</dbReference>
<keyword evidence="9" id="KW-1185">Reference proteome</keyword>
<dbReference type="Gene3D" id="1.10.10.10">
    <property type="entry name" value="Winged helix-like DNA-binding domain superfamily/Winged helix DNA-binding domain"/>
    <property type="match status" value="1"/>
</dbReference>
<proteinExistence type="inferred from homology"/>
<dbReference type="KEGG" id="ssyi:EKG83_44905"/>
<dbReference type="InterPro" id="IPR013324">
    <property type="entry name" value="RNA_pol_sigma_r3/r4-like"/>
</dbReference>
<dbReference type="GO" id="GO:0006352">
    <property type="term" value="P:DNA-templated transcription initiation"/>
    <property type="evidence" value="ECO:0007669"/>
    <property type="project" value="InterPro"/>
</dbReference>
<feature type="region of interest" description="Disordered" evidence="6">
    <location>
        <begin position="87"/>
        <end position="108"/>
    </location>
</feature>
<keyword evidence="2" id="KW-0805">Transcription regulation</keyword>
<organism evidence="8 9">
    <name type="scientific">Saccharothrix syringae</name>
    <name type="common">Nocardiopsis syringae</name>
    <dbReference type="NCBI Taxonomy" id="103733"/>
    <lineage>
        <taxon>Bacteria</taxon>
        <taxon>Bacillati</taxon>
        <taxon>Actinomycetota</taxon>
        <taxon>Actinomycetes</taxon>
        <taxon>Pseudonocardiales</taxon>
        <taxon>Pseudonocardiaceae</taxon>
        <taxon>Saccharothrix</taxon>
    </lineage>
</organism>